<sequence>MSERRCSPEDDCSSLLSRLGSDSPRPRMKYGGMFCSVEGAFENKTLNFESFSPQTQRRRAARTRSDTARDPRGAGITGRRGRMLGRSITSNHPASFLSACFQGDRLIVKGGKIVNDDQSFYADVYIEDGTIKQMGENLIIPSGVRTVDAYGQLVIPGGIDANTNLQAPQKGLNPTDDFYQGTRAAVSGGTTTIMDHVLVEPGMSLLSAFDQWRDTAEQRACCDFSLHLDITRWHDGLYEELETLVKDKGVNSFLFFMAYKDKYQSSDSQLYEAFWVLRDLGAIAQVHAENGDIIDEEQKKLLCLGITGPEGHVLSHPEEVETEAVYRAVTIAKQANCPLYVTKVMSKSAADVIAKARKKGMVVYGEPITAGLATDGSHYWSKDWATAAAFVMSPPLNPDPSTPQYLTALLACGDLQVTSSAQASFSTAQKAVGKDDFTLIPEGTNGIEERMSVVWDRAVCTGKMDENEFVAVTSTNAAKLFNMYPRKGRIAVGSDADIVVWNPKETRTVSAKTHNLTVEVNILEGLEFRGVASVVISGGRVVLEDGKLNVTEGSGRFIPRKAFPDAVYKRIRARSKVTKHLCFLSLFQMAEARGVPRGNYDGPVHDVISMTKSVPPTPTSRGPPCPKTLTGSRNLHQSGFTLAGSQVDDHIPRRSTQRIVAPPGGRSNITSLS</sequence>
<dbReference type="Ensembl" id="ENSSAUT00010055844.1">
    <property type="protein sequence ID" value="ENSSAUP00010053127.1"/>
    <property type="gene ID" value="ENSSAUG00010020967.1"/>
</dbReference>
<dbReference type="SUPFAM" id="SSF51338">
    <property type="entry name" value="Composite domain of metallo-dependent hydrolases"/>
    <property type="match status" value="2"/>
</dbReference>
<evidence type="ECO:0000256" key="2">
    <source>
        <dbReference type="SAM" id="MobiDB-lite"/>
    </source>
</evidence>
<reference evidence="4" key="2">
    <citation type="submission" date="2025-08" db="UniProtKB">
        <authorList>
            <consortium name="Ensembl"/>
        </authorList>
    </citation>
    <scope>IDENTIFICATION</scope>
</reference>
<organism evidence="4 5">
    <name type="scientific">Sparus aurata</name>
    <name type="common">Gilthead sea bream</name>
    <dbReference type="NCBI Taxonomy" id="8175"/>
    <lineage>
        <taxon>Eukaryota</taxon>
        <taxon>Metazoa</taxon>
        <taxon>Chordata</taxon>
        <taxon>Craniata</taxon>
        <taxon>Vertebrata</taxon>
        <taxon>Euteleostomi</taxon>
        <taxon>Actinopterygii</taxon>
        <taxon>Neopterygii</taxon>
        <taxon>Teleostei</taxon>
        <taxon>Neoteleostei</taxon>
        <taxon>Acanthomorphata</taxon>
        <taxon>Eupercaria</taxon>
        <taxon>Spariformes</taxon>
        <taxon>Sparidae</taxon>
        <taxon>Sparus</taxon>
    </lineage>
</organism>
<reference evidence="4" key="3">
    <citation type="submission" date="2025-09" db="UniProtKB">
        <authorList>
            <consortium name="Ensembl"/>
        </authorList>
    </citation>
    <scope>IDENTIFICATION</scope>
</reference>
<keyword evidence="5" id="KW-1185">Reference proteome</keyword>
<dbReference type="Pfam" id="PF01979">
    <property type="entry name" value="Amidohydro_1"/>
    <property type="match status" value="1"/>
</dbReference>
<evidence type="ECO:0000259" key="3">
    <source>
        <dbReference type="Pfam" id="PF01979"/>
    </source>
</evidence>
<evidence type="ECO:0000313" key="5">
    <source>
        <dbReference type="Proteomes" id="UP000472265"/>
    </source>
</evidence>
<dbReference type="InterPro" id="IPR011059">
    <property type="entry name" value="Metal-dep_hydrolase_composite"/>
</dbReference>
<dbReference type="InterPro" id="IPR032466">
    <property type="entry name" value="Metal_Hydrolase"/>
</dbReference>
<feature type="compositionally biased region" description="Basic and acidic residues" evidence="2">
    <location>
        <begin position="63"/>
        <end position="72"/>
    </location>
</feature>
<dbReference type="InterPro" id="IPR006680">
    <property type="entry name" value="Amidohydro-rel"/>
</dbReference>
<dbReference type="NCBIfam" id="TIGR02033">
    <property type="entry name" value="D-hydantoinase"/>
    <property type="match status" value="1"/>
</dbReference>
<feature type="region of interest" description="Disordered" evidence="2">
    <location>
        <begin position="652"/>
        <end position="673"/>
    </location>
</feature>
<dbReference type="Proteomes" id="UP000472265">
    <property type="component" value="Chromosome 20"/>
</dbReference>
<feature type="domain" description="Amidohydrolase-related" evidence="3">
    <location>
        <begin position="154"/>
        <end position="541"/>
    </location>
</feature>
<dbReference type="PANTHER" id="PTHR11647">
    <property type="entry name" value="HYDRANTOINASE/DIHYDROPYRIMIDINASE FAMILY MEMBER"/>
    <property type="match status" value="1"/>
</dbReference>
<dbReference type="SUPFAM" id="SSF51556">
    <property type="entry name" value="Metallo-dependent hydrolases"/>
    <property type="match status" value="1"/>
</dbReference>
<dbReference type="FunFam" id="3.20.20.140:FF:000174">
    <property type="entry name" value="Dihydropyrimidinase-related protein 2"/>
    <property type="match status" value="1"/>
</dbReference>
<gene>
    <name evidence="4" type="primary">DPYSL4</name>
    <name evidence="4" type="synonym">dpysl4</name>
</gene>
<dbReference type="Gene3D" id="3.20.20.140">
    <property type="entry name" value="Metal-dependent hydrolases"/>
    <property type="match status" value="1"/>
</dbReference>
<dbReference type="Gene3D" id="2.30.40.10">
    <property type="entry name" value="Urease, subunit C, domain 1"/>
    <property type="match status" value="1"/>
</dbReference>
<dbReference type="CDD" id="cd01314">
    <property type="entry name" value="D-HYD"/>
    <property type="match status" value="1"/>
</dbReference>
<reference evidence="4" key="1">
    <citation type="submission" date="2021-04" db="EMBL/GenBank/DDBJ databases">
        <authorList>
            <consortium name="Wellcome Sanger Institute Data Sharing"/>
        </authorList>
    </citation>
    <scope>NUCLEOTIDE SEQUENCE [LARGE SCALE GENOMIC DNA]</scope>
</reference>
<dbReference type="GeneTree" id="ENSGT01030000234527"/>
<name>A0A671XS46_SPAAU</name>
<protein>
    <submittedName>
        <fullName evidence="4">Dihydropyrimidinase like 4</fullName>
    </submittedName>
</protein>
<comment type="similarity">
    <text evidence="1">Belongs to the metallo-dependent hydrolases superfamily. Hydantoinase/dihydropyrimidinase family.</text>
</comment>
<dbReference type="PANTHER" id="PTHR11647:SF55">
    <property type="entry name" value="DIHYDROPYRIMIDINASE-RELATED PROTEIN 4"/>
    <property type="match status" value="1"/>
</dbReference>
<evidence type="ECO:0000313" key="4">
    <source>
        <dbReference type="Ensembl" id="ENSSAUP00010053127.1"/>
    </source>
</evidence>
<accession>A0A671XS46</accession>
<dbReference type="AlphaFoldDB" id="A0A671XS46"/>
<evidence type="ECO:0000256" key="1">
    <source>
        <dbReference type="ARBA" id="ARBA00008829"/>
    </source>
</evidence>
<dbReference type="InterPro" id="IPR050378">
    <property type="entry name" value="Metallo-dep_Hydrolases_sf"/>
</dbReference>
<proteinExistence type="inferred from homology"/>
<dbReference type="GO" id="GO:0005829">
    <property type="term" value="C:cytosol"/>
    <property type="evidence" value="ECO:0007669"/>
    <property type="project" value="TreeGrafter"/>
</dbReference>
<feature type="region of interest" description="Disordered" evidence="2">
    <location>
        <begin position="51"/>
        <end position="80"/>
    </location>
</feature>
<dbReference type="InterPro" id="IPR011778">
    <property type="entry name" value="Hydantoinase/dihydroPyrase"/>
</dbReference>
<dbReference type="GO" id="GO:0016812">
    <property type="term" value="F:hydrolase activity, acting on carbon-nitrogen (but not peptide) bonds, in cyclic amides"/>
    <property type="evidence" value="ECO:0007669"/>
    <property type="project" value="TreeGrafter"/>
</dbReference>